<dbReference type="AlphaFoldDB" id="A0AAD9KGY5"/>
<feature type="compositionally biased region" description="Polar residues" evidence="1">
    <location>
        <begin position="166"/>
        <end position="178"/>
    </location>
</feature>
<feature type="compositionally biased region" description="Basic and acidic residues" evidence="1">
    <location>
        <begin position="408"/>
        <end position="418"/>
    </location>
</feature>
<organism evidence="3 4">
    <name type="scientific">Ridgeia piscesae</name>
    <name type="common">Tubeworm</name>
    <dbReference type="NCBI Taxonomy" id="27915"/>
    <lineage>
        <taxon>Eukaryota</taxon>
        <taxon>Metazoa</taxon>
        <taxon>Spiralia</taxon>
        <taxon>Lophotrochozoa</taxon>
        <taxon>Annelida</taxon>
        <taxon>Polychaeta</taxon>
        <taxon>Sedentaria</taxon>
        <taxon>Canalipalpata</taxon>
        <taxon>Sabellida</taxon>
        <taxon>Siboglinidae</taxon>
        <taxon>Ridgeia</taxon>
    </lineage>
</organism>
<feature type="region of interest" description="Disordered" evidence="1">
    <location>
        <begin position="407"/>
        <end position="429"/>
    </location>
</feature>
<proteinExistence type="predicted"/>
<dbReference type="InterPro" id="IPR053320">
    <property type="entry name" value="Protein_DD3-3_O-glyco"/>
</dbReference>
<feature type="region of interest" description="Disordered" evidence="1">
    <location>
        <begin position="514"/>
        <end position="542"/>
    </location>
</feature>
<evidence type="ECO:0000313" key="3">
    <source>
        <dbReference type="EMBL" id="KAK2171036.1"/>
    </source>
</evidence>
<dbReference type="EMBL" id="JAODUO010001111">
    <property type="protein sequence ID" value="KAK2171036.1"/>
    <property type="molecule type" value="Genomic_DNA"/>
</dbReference>
<feature type="chain" id="PRO_5041999950" description="Protein DD3-3" evidence="2">
    <location>
        <begin position="17"/>
        <end position="658"/>
    </location>
</feature>
<evidence type="ECO:0000256" key="2">
    <source>
        <dbReference type="SAM" id="SignalP"/>
    </source>
</evidence>
<evidence type="ECO:0000313" key="4">
    <source>
        <dbReference type="Proteomes" id="UP001209878"/>
    </source>
</evidence>
<evidence type="ECO:0000256" key="1">
    <source>
        <dbReference type="SAM" id="MobiDB-lite"/>
    </source>
</evidence>
<accession>A0AAD9KGY5</accession>
<name>A0AAD9KGY5_RIDPI</name>
<dbReference type="PANTHER" id="PTHR35170">
    <property type="entry name" value="PROTEIN DD3-3"/>
    <property type="match status" value="1"/>
</dbReference>
<dbReference type="PANTHER" id="PTHR35170:SF2">
    <property type="entry name" value="PROTEIN DD3-3"/>
    <property type="match status" value="1"/>
</dbReference>
<gene>
    <name evidence="3" type="ORF">NP493_1112g00003</name>
</gene>
<evidence type="ECO:0008006" key="5">
    <source>
        <dbReference type="Google" id="ProtNLM"/>
    </source>
</evidence>
<comment type="caution">
    <text evidence="3">The sequence shown here is derived from an EMBL/GenBank/DDBJ whole genome shotgun (WGS) entry which is preliminary data.</text>
</comment>
<feature type="compositionally biased region" description="Gly residues" evidence="1">
    <location>
        <begin position="523"/>
        <end position="533"/>
    </location>
</feature>
<feature type="region of interest" description="Disordered" evidence="1">
    <location>
        <begin position="43"/>
        <end position="68"/>
    </location>
</feature>
<sequence length="658" mass="74749">MVSVFGLLLLVAVATGNIYLHNPRGSNNRLNEKTAARSNANRLFNSQNNDRGGYNVGDTAEKTHGDSEQTQYRMKYFQSGPKYKVLDEGQGRSHMTLEWTNQHGCGSGNKRQNCNIVFQYMCEETVESDKGTPSDENMLRNGDTVRTAKYVPRTRPGETEAEMSTRRTQSVRTDSAQHESWQSYDNCVTRRRNEGLFTADQTLAVDKMSGYSGATHTRQSPDGERWGYECPEERDYFPYWHPAPWRDIAVLAETDAVCGHYQKSSFNVRPYHECMEFWDVSRTRRKPYSSWNNKRDCETHGGTWEQLYSYLEKSPVYASQTACESASRDGVHYIWAVPYDTSDGSRQCLVRLDEPTCRSAPWSRSNHLGNGRFGAANNLTWVLPYFPSGKSQACVLRVRYNVTSEDYDPSRTDHRYNNEKSPVTDDPYVDVDAGGSTLKLAVDTAHFGRVFQDRTHVFILRPRPPSVGEKARIYNLNVRGKRGNIVQAFPAVEYDFFPRRLSLRPDDLVHVQWTGSNSHHNGGPRGDGQTGADGEGKAGTDRNNLVQISDLNKNFPMPFENTTMWSNVEVVWIYHGKTELTSRDLALNMASSGYFVCLKKSDCSESAEDSLPLNTKLDNTSPSYEGALLRFKKGRYHFMCTRNNNYTNRSQKGTIIVH</sequence>
<protein>
    <recommendedName>
        <fullName evidence="5">Protein DD3-3</fullName>
    </recommendedName>
</protein>
<feature type="signal peptide" evidence="2">
    <location>
        <begin position="1"/>
        <end position="16"/>
    </location>
</feature>
<dbReference type="Proteomes" id="UP001209878">
    <property type="component" value="Unassembled WGS sequence"/>
</dbReference>
<keyword evidence="2" id="KW-0732">Signal</keyword>
<reference evidence="3" key="1">
    <citation type="journal article" date="2023" name="Mol. Biol. Evol.">
        <title>Third-Generation Sequencing Reveals the Adaptive Role of the Epigenome in Three Deep-Sea Polychaetes.</title>
        <authorList>
            <person name="Perez M."/>
            <person name="Aroh O."/>
            <person name="Sun Y."/>
            <person name="Lan Y."/>
            <person name="Juniper S.K."/>
            <person name="Young C.R."/>
            <person name="Angers B."/>
            <person name="Qian P.Y."/>
        </authorList>
    </citation>
    <scope>NUCLEOTIDE SEQUENCE</scope>
    <source>
        <strain evidence="3">R07B-5</strain>
    </source>
</reference>
<feature type="region of interest" description="Disordered" evidence="1">
    <location>
        <begin position="154"/>
        <end position="178"/>
    </location>
</feature>
<keyword evidence="4" id="KW-1185">Reference proteome</keyword>